<dbReference type="AlphaFoldDB" id="A0A951U825"/>
<proteinExistence type="predicted"/>
<dbReference type="EMBL" id="JAHHIF010000003">
    <property type="protein sequence ID" value="MBW4543464.1"/>
    <property type="molecule type" value="Genomic_DNA"/>
</dbReference>
<reference evidence="2" key="1">
    <citation type="submission" date="2021-05" db="EMBL/GenBank/DDBJ databases">
        <authorList>
            <person name="Pietrasiak N."/>
            <person name="Ward R."/>
            <person name="Stajich J.E."/>
            <person name="Kurbessoian T."/>
        </authorList>
    </citation>
    <scope>NUCLEOTIDE SEQUENCE</scope>
    <source>
        <strain evidence="2">CPER-KK1</strain>
    </source>
</reference>
<sequence>MSESTKDQITTDLQKAKSEGKMRAERIQEIVRDAFSQTIAEVKEGSGEIGATVKGTFSKILETRNASEETTDKAPSSSAKSIAVVAFKALSIRLLSRLYKELIGLPHQYAKLKNQAVNLDTNLTERYGDRYLAVKQRLENTAAWYNTTTAQAKTIEPNVLQQRQAEVENKLGEAGATFAQKEQHVQQQLKQLLQTAAAKL</sequence>
<reference evidence="2" key="2">
    <citation type="journal article" date="2022" name="Microbiol. Resour. Announc.">
        <title>Metagenome Sequencing to Explore Phylogenomics of Terrestrial Cyanobacteria.</title>
        <authorList>
            <person name="Ward R.D."/>
            <person name="Stajich J.E."/>
            <person name="Johansen J.R."/>
            <person name="Huntemann M."/>
            <person name="Clum A."/>
            <person name="Foster B."/>
            <person name="Foster B."/>
            <person name="Roux S."/>
            <person name="Palaniappan K."/>
            <person name="Varghese N."/>
            <person name="Mukherjee S."/>
            <person name="Reddy T.B.K."/>
            <person name="Daum C."/>
            <person name="Copeland A."/>
            <person name="Chen I.A."/>
            <person name="Ivanova N.N."/>
            <person name="Kyrpides N.C."/>
            <person name="Shapiro N."/>
            <person name="Eloe-Fadrosh E.A."/>
            <person name="Pietrasiak N."/>
        </authorList>
    </citation>
    <scope>NUCLEOTIDE SEQUENCE</scope>
    <source>
        <strain evidence="2">CPER-KK1</strain>
    </source>
</reference>
<gene>
    <name evidence="2" type="ORF">KME25_03290</name>
</gene>
<evidence type="ECO:0000313" key="2">
    <source>
        <dbReference type="EMBL" id="MBW4543464.1"/>
    </source>
</evidence>
<feature type="region of interest" description="Disordered" evidence="1">
    <location>
        <begin position="1"/>
        <end position="21"/>
    </location>
</feature>
<protein>
    <submittedName>
        <fullName evidence="2">Uncharacterized protein</fullName>
    </submittedName>
</protein>
<organism evidence="2 3">
    <name type="scientific">Symplocastrum torsivum CPER-KK1</name>
    <dbReference type="NCBI Taxonomy" id="450513"/>
    <lineage>
        <taxon>Bacteria</taxon>
        <taxon>Bacillati</taxon>
        <taxon>Cyanobacteriota</taxon>
        <taxon>Cyanophyceae</taxon>
        <taxon>Oscillatoriophycideae</taxon>
        <taxon>Oscillatoriales</taxon>
        <taxon>Microcoleaceae</taxon>
        <taxon>Symplocastrum</taxon>
    </lineage>
</organism>
<comment type="caution">
    <text evidence="2">The sequence shown here is derived from an EMBL/GenBank/DDBJ whole genome shotgun (WGS) entry which is preliminary data.</text>
</comment>
<name>A0A951U825_9CYAN</name>
<accession>A0A951U825</accession>
<evidence type="ECO:0000313" key="3">
    <source>
        <dbReference type="Proteomes" id="UP000753908"/>
    </source>
</evidence>
<dbReference type="Proteomes" id="UP000753908">
    <property type="component" value="Unassembled WGS sequence"/>
</dbReference>
<evidence type="ECO:0000256" key="1">
    <source>
        <dbReference type="SAM" id="MobiDB-lite"/>
    </source>
</evidence>